<evidence type="ECO:0000313" key="12">
    <source>
        <dbReference type="EMBL" id="KAH7324371.1"/>
    </source>
</evidence>
<name>A0A8K0T1E8_9HYPO</name>
<dbReference type="PROSITE" id="PS00211">
    <property type="entry name" value="ABC_TRANSPORTER_1"/>
    <property type="match status" value="1"/>
</dbReference>
<feature type="region of interest" description="Disordered" evidence="8">
    <location>
        <begin position="1"/>
        <end position="22"/>
    </location>
</feature>
<dbReference type="InterPro" id="IPR017871">
    <property type="entry name" value="ABC_transporter-like_CS"/>
</dbReference>
<dbReference type="SUPFAM" id="SSF90123">
    <property type="entry name" value="ABC transporter transmembrane region"/>
    <property type="match status" value="2"/>
</dbReference>
<dbReference type="GO" id="GO:0015421">
    <property type="term" value="F:ABC-type oligopeptide transporter activity"/>
    <property type="evidence" value="ECO:0007669"/>
    <property type="project" value="TreeGrafter"/>
</dbReference>
<evidence type="ECO:0000259" key="10">
    <source>
        <dbReference type="PROSITE" id="PS50893"/>
    </source>
</evidence>
<feature type="transmembrane region" description="Helical" evidence="9">
    <location>
        <begin position="301"/>
        <end position="319"/>
    </location>
</feature>
<feature type="transmembrane region" description="Helical" evidence="9">
    <location>
        <begin position="331"/>
        <end position="356"/>
    </location>
</feature>
<dbReference type="PROSITE" id="PS50893">
    <property type="entry name" value="ABC_TRANSPORTER_2"/>
    <property type="match status" value="2"/>
</dbReference>
<keyword evidence="2" id="KW-0813">Transport</keyword>
<feature type="domain" description="ABC transporter" evidence="10">
    <location>
        <begin position="1180"/>
        <end position="1430"/>
    </location>
</feature>
<feature type="transmembrane region" description="Helical" evidence="9">
    <location>
        <begin position="972"/>
        <end position="995"/>
    </location>
</feature>
<evidence type="ECO:0000256" key="6">
    <source>
        <dbReference type="ARBA" id="ARBA00022989"/>
    </source>
</evidence>
<dbReference type="GO" id="GO:0005743">
    <property type="term" value="C:mitochondrial inner membrane"/>
    <property type="evidence" value="ECO:0007669"/>
    <property type="project" value="TreeGrafter"/>
</dbReference>
<feature type="transmembrane region" description="Helical" evidence="9">
    <location>
        <begin position="1001"/>
        <end position="1019"/>
    </location>
</feature>
<evidence type="ECO:0000256" key="5">
    <source>
        <dbReference type="ARBA" id="ARBA00022840"/>
    </source>
</evidence>
<evidence type="ECO:0000256" key="7">
    <source>
        <dbReference type="ARBA" id="ARBA00023136"/>
    </source>
</evidence>
<evidence type="ECO:0000256" key="8">
    <source>
        <dbReference type="SAM" id="MobiDB-lite"/>
    </source>
</evidence>
<evidence type="ECO:0000256" key="4">
    <source>
        <dbReference type="ARBA" id="ARBA00022741"/>
    </source>
</evidence>
<dbReference type="InterPro" id="IPR036640">
    <property type="entry name" value="ABC1_TM_sf"/>
</dbReference>
<dbReference type="InterPro" id="IPR027417">
    <property type="entry name" value="P-loop_NTPase"/>
</dbReference>
<feature type="compositionally biased region" description="Polar residues" evidence="8">
    <location>
        <begin position="12"/>
        <end position="22"/>
    </location>
</feature>
<comment type="caution">
    <text evidence="12">The sequence shown here is derived from an EMBL/GenBank/DDBJ whole genome shotgun (WGS) entry which is preliminary data.</text>
</comment>
<accession>A0A8K0T1E8</accession>
<dbReference type="PANTHER" id="PTHR43394:SF15">
    <property type="entry name" value="ALPHA-FACTOR-TRANSPORTING ATPASE"/>
    <property type="match status" value="1"/>
</dbReference>
<dbReference type="CDD" id="cd18577">
    <property type="entry name" value="ABC_6TM_Pgp_ABCB1_D1_like"/>
    <property type="match status" value="1"/>
</dbReference>
<dbReference type="GO" id="GO:0090374">
    <property type="term" value="P:oligopeptide export from mitochondrion"/>
    <property type="evidence" value="ECO:0007669"/>
    <property type="project" value="TreeGrafter"/>
</dbReference>
<keyword evidence="12" id="KW-0378">Hydrolase</keyword>
<dbReference type="OrthoDB" id="6500128at2759"/>
<proteinExistence type="predicted"/>
<evidence type="ECO:0000256" key="9">
    <source>
        <dbReference type="SAM" id="Phobius"/>
    </source>
</evidence>
<evidence type="ECO:0000256" key="2">
    <source>
        <dbReference type="ARBA" id="ARBA00022448"/>
    </source>
</evidence>
<feature type="transmembrane region" description="Helical" evidence="9">
    <location>
        <begin position="857"/>
        <end position="887"/>
    </location>
</feature>
<keyword evidence="3 9" id="KW-0812">Transmembrane</keyword>
<feature type="domain" description="ABC transmembrane type-1" evidence="11">
    <location>
        <begin position="67"/>
        <end position="357"/>
    </location>
</feature>
<dbReference type="Gene3D" id="1.20.1560.10">
    <property type="entry name" value="ABC transporter type 1, transmembrane domain"/>
    <property type="match status" value="2"/>
</dbReference>
<keyword evidence="13" id="KW-1185">Reference proteome</keyword>
<keyword evidence="6 9" id="KW-1133">Transmembrane helix</keyword>
<feature type="transmembrane region" description="Helical" evidence="9">
    <location>
        <begin position="899"/>
        <end position="921"/>
    </location>
</feature>
<organism evidence="12 13">
    <name type="scientific">Stachybotrys elegans</name>
    <dbReference type="NCBI Taxonomy" id="80388"/>
    <lineage>
        <taxon>Eukaryota</taxon>
        <taxon>Fungi</taxon>
        <taxon>Dikarya</taxon>
        <taxon>Ascomycota</taxon>
        <taxon>Pezizomycotina</taxon>
        <taxon>Sordariomycetes</taxon>
        <taxon>Hypocreomycetidae</taxon>
        <taxon>Hypocreales</taxon>
        <taxon>Stachybotryaceae</taxon>
        <taxon>Stachybotrys</taxon>
    </lineage>
</organism>
<keyword evidence="5" id="KW-0067">ATP-binding</keyword>
<feature type="domain" description="ABC transporter" evidence="10">
    <location>
        <begin position="393"/>
        <end position="632"/>
    </location>
</feature>
<dbReference type="SUPFAM" id="SSF52540">
    <property type="entry name" value="P-loop containing nucleoside triphosphate hydrolases"/>
    <property type="match status" value="2"/>
</dbReference>
<dbReference type="Pfam" id="PF00005">
    <property type="entry name" value="ABC_tran"/>
    <property type="match status" value="2"/>
</dbReference>
<dbReference type="InterPro" id="IPR003593">
    <property type="entry name" value="AAA+_ATPase"/>
</dbReference>
<dbReference type="FunFam" id="3.40.50.300:FF:001471">
    <property type="entry name" value="P-loop containing nucleoside triphosphate hydrolase protein"/>
    <property type="match status" value="1"/>
</dbReference>
<evidence type="ECO:0000256" key="3">
    <source>
        <dbReference type="ARBA" id="ARBA00022692"/>
    </source>
</evidence>
<feature type="transmembrane region" description="Helical" evidence="9">
    <location>
        <begin position="110"/>
        <end position="138"/>
    </location>
</feature>
<sequence>MAYELQDAPSISEPQASTPVSSAAASFTTLSITDEKEVQENSQPPAKLSWRRLFAFTRWSHAVPLSAAILSTLASAALRTYIAVILGNVFDVVADFGSGQVSADEMLADVTRWCTILAALTAANWFANSAFLSSWIIFGEIQAQTARRDVFASLVARDMSWFESAEQGISSLLTRLQTQTRELQLGTSQLLGQLVCDLCTSVASLCIAVYYNWRLTLVLIATLPLSVGALWLSGRGLEPAIRSQKHQLEKASKHATASLTAIDIVKVFNGSGQDLHLYKNIIQQATKYYLLQARCNAIQMGYCDFWVIMMFVVGFWYGASLVENGAEPGNVFTTFYAVLIAFQGIEAFMPHVLVLVKGVSAGTFLANFVASTYNALDMGSNENLKPEECRGTIELTNVSYSYPSSHDKMVLNRSSFIFPEGRMTFIVGRSGSGKSTLGNIISNLVEPLSGDVFIDNHPYWRLDKQWIKANVTLIQQASVLFDDTVFGNVTLGHSSPDEASREEVYAACEMAWLHPCILSLPHGMDTNVGPGGHHLSGGQKQRLALARARLRDPPVLILDEITSGLDQVTKCLVMESLRKWRQDKTTIVITHDVSQINDDEFVYVMDNANLVEEGVKEDLMQLSNGYLAHLAALGTKDQRGSTLDKGPSKAEASVQCPEACPTERYTATNRFSQLVLNELEQYTLQKPRPSFCPRTSFRFDETYAINTSSDNNRLSTMLDRDMQQAMDPRFLNLDIESEVTEERRRFSAYINQQFLASHNFLVEDWRSSLPTIDSLSDCKTLTSMTDSMTTLDKLDFSSFETRSRKPISSIHILEMGSRPSQESDLPPAEQEAVPPHRSLLSILRTVWPTLSSRDRAAIVAGMLLCAVASACTPCFSYCFAQLLAALWSRGNRMAEGMRWALMLMGIAVVDGVATGVGRYLLEIMAQKWVDAVRFQAFERVLDQPKAWFETTSHSPGRINECLERNSEEMRNIVGRFVPIIIYVGGIISISFIWALTISWRLTLLALSPAPVVLGAVKAFSYVSNKWETRCNAGAEDSSALLTEIFLNIRVVKALTLEKHFTRKYARSISATLGLGLRRAAYTSLLYGVYQCMNFALIALVFYYATVLLTQGEGRITVAQITQVINLLLFGIGTSTTILSHLPQLTMAQATASQLLEFSNMPAHSKGEHRGTRKLESYLPVKLNNLTFSYSHANATPVLRNVSLEITPRQCTAIVGSSGCGKSTLLSIILGLYTPAPPNLGDLAPLTFAGVPHGDIDSHDLHTVMSYVPQAPYLFPATVAENIAYGLPEKSYLRSAGSIRHAAQEAGIHDFIASLPYGYQTPIGDGGQAISGGQAQRINIARALVRRPQLLVLDEPTSALDAESADLVRCTIRDLTRRTARNMAVVLVTHSTDMMRVADNIVVLDAGAKVEEGSFEDLASADGPFAKLIAGGRHSTEEHGVTAR</sequence>
<dbReference type="SMART" id="SM00382">
    <property type="entry name" value="AAA"/>
    <property type="match status" value="2"/>
</dbReference>
<feature type="transmembrane region" description="Helical" evidence="9">
    <location>
        <begin position="62"/>
        <end position="90"/>
    </location>
</feature>
<feature type="transmembrane region" description="Helical" evidence="9">
    <location>
        <begin position="1084"/>
        <end position="1104"/>
    </location>
</feature>
<dbReference type="InterPro" id="IPR003439">
    <property type="entry name" value="ABC_transporter-like_ATP-bd"/>
</dbReference>
<keyword evidence="4" id="KW-0547">Nucleotide-binding</keyword>
<dbReference type="EMBL" id="JAGPNK010000003">
    <property type="protein sequence ID" value="KAH7324371.1"/>
    <property type="molecule type" value="Genomic_DNA"/>
</dbReference>
<dbReference type="InterPro" id="IPR011527">
    <property type="entry name" value="ABC1_TM_dom"/>
</dbReference>
<gene>
    <name evidence="12" type="ORF">B0I35DRAFT_475624</name>
</gene>
<dbReference type="Pfam" id="PF00664">
    <property type="entry name" value="ABC_membrane"/>
    <property type="match status" value="2"/>
</dbReference>
<dbReference type="GO" id="GO:0005524">
    <property type="term" value="F:ATP binding"/>
    <property type="evidence" value="ECO:0007669"/>
    <property type="project" value="UniProtKB-KW"/>
</dbReference>
<dbReference type="FunFam" id="3.40.50.300:FF:000604">
    <property type="entry name" value="ABC transporter B family member 28"/>
    <property type="match status" value="1"/>
</dbReference>
<dbReference type="CDD" id="cd18578">
    <property type="entry name" value="ABC_6TM_Pgp_ABCB1_D2_like"/>
    <property type="match status" value="1"/>
</dbReference>
<dbReference type="Proteomes" id="UP000813444">
    <property type="component" value="Unassembled WGS sequence"/>
</dbReference>
<evidence type="ECO:0000259" key="11">
    <source>
        <dbReference type="PROSITE" id="PS50929"/>
    </source>
</evidence>
<keyword evidence="7 9" id="KW-0472">Membrane</keyword>
<reference evidence="12" key="1">
    <citation type="journal article" date="2021" name="Nat. Commun.">
        <title>Genetic determinants of endophytism in the Arabidopsis root mycobiome.</title>
        <authorList>
            <person name="Mesny F."/>
            <person name="Miyauchi S."/>
            <person name="Thiergart T."/>
            <person name="Pickel B."/>
            <person name="Atanasova L."/>
            <person name="Karlsson M."/>
            <person name="Huettel B."/>
            <person name="Barry K.W."/>
            <person name="Haridas S."/>
            <person name="Chen C."/>
            <person name="Bauer D."/>
            <person name="Andreopoulos W."/>
            <person name="Pangilinan J."/>
            <person name="LaButti K."/>
            <person name="Riley R."/>
            <person name="Lipzen A."/>
            <person name="Clum A."/>
            <person name="Drula E."/>
            <person name="Henrissat B."/>
            <person name="Kohler A."/>
            <person name="Grigoriev I.V."/>
            <person name="Martin F.M."/>
            <person name="Hacquard S."/>
        </authorList>
    </citation>
    <scope>NUCLEOTIDE SEQUENCE</scope>
    <source>
        <strain evidence="12">MPI-CAGE-CH-0235</strain>
    </source>
</reference>
<evidence type="ECO:0000313" key="13">
    <source>
        <dbReference type="Proteomes" id="UP000813444"/>
    </source>
</evidence>
<dbReference type="InterPro" id="IPR039421">
    <property type="entry name" value="Type_1_exporter"/>
</dbReference>
<dbReference type="PANTHER" id="PTHR43394">
    <property type="entry name" value="ATP-DEPENDENT PERMEASE MDL1, MITOCHONDRIAL"/>
    <property type="match status" value="1"/>
</dbReference>
<dbReference type="GO" id="GO:0016887">
    <property type="term" value="F:ATP hydrolysis activity"/>
    <property type="evidence" value="ECO:0007669"/>
    <property type="project" value="InterPro"/>
</dbReference>
<dbReference type="Gene3D" id="3.40.50.300">
    <property type="entry name" value="P-loop containing nucleotide triphosphate hydrolases"/>
    <property type="match status" value="2"/>
</dbReference>
<evidence type="ECO:0000256" key="1">
    <source>
        <dbReference type="ARBA" id="ARBA00004141"/>
    </source>
</evidence>
<protein>
    <submittedName>
        <fullName evidence="12">P-loop containing nucleoside triphosphate hydrolase protein</fullName>
    </submittedName>
</protein>
<comment type="subcellular location">
    <subcellularLocation>
        <location evidence="1">Membrane</location>
        <topology evidence="1">Multi-pass membrane protein</topology>
    </subcellularLocation>
</comment>
<feature type="domain" description="ABC transmembrane type-1" evidence="11">
    <location>
        <begin position="859"/>
        <end position="1146"/>
    </location>
</feature>
<dbReference type="PROSITE" id="PS50929">
    <property type="entry name" value="ABC_TM1F"/>
    <property type="match status" value="2"/>
</dbReference>